<dbReference type="Proteomes" id="UP000321595">
    <property type="component" value="Chromosome"/>
</dbReference>
<evidence type="ECO:0000313" key="1">
    <source>
        <dbReference type="EMBL" id="QED27161.1"/>
    </source>
</evidence>
<protein>
    <submittedName>
        <fullName evidence="1">Uncharacterized protein</fullName>
    </submittedName>
</protein>
<dbReference type="AlphaFoldDB" id="A0A5B8XPJ1"/>
<reference evidence="1 2" key="1">
    <citation type="submission" date="2019-08" db="EMBL/GenBank/DDBJ databases">
        <authorList>
            <person name="Liang Q."/>
        </authorList>
    </citation>
    <scope>NUCLEOTIDE SEQUENCE [LARGE SCALE GENOMIC DNA]</scope>
    <source>
        <strain evidence="1 2">V1718</strain>
    </source>
</reference>
<gene>
    <name evidence="1" type="ORF">FRD01_07870</name>
</gene>
<name>A0A5B8XPJ1_9DELT</name>
<accession>A0A5B8XPJ1</accession>
<evidence type="ECO:0000313" key="2">
    <source>
        <dbReference type="Proteomes" id="UP000321595"/>
    </source>
</evidence>
<dbReference type="RefSeq" id="WP_146958846.1">
    <property type="nucleotide sequence ID" value="NZ_CP042467.1"/>
</dbReference>
<dbReference type="EMBL" id="CP042467">
    <property type="protein sequence ID" value="QED27161.1"/>
    <property type="molecule type" value="Genomic_DNA"/>
</dbReference>
<dbReference type="KEGG" id="bbae:FRD01_07870"/>
<sequence length="61" mass="6776">MDPRLLQVEVIELERHGILFQNPLGGLIDANGLLSVNLQSYSEVFPVGHVTHDFFSDLLNG</sequence>
<organism evidence="1 2">
    <name type="scientific">Microvenator marinus</name>
    <dbReference type="NCBI Taxonomy" id="2600177"/>
    <lineage>
        <taxon>Bacteria</taxon>
        <taxon>Deltaproteobacteria</taxon>
        <taxon>Bradymonadales</taxon>
        <taxon>Microvenatoraceae</taxon>
        <taxon>Microvenator</taxon>
    </lineage>
</organism>
<keyword evidence="2" id="KW-1185">Reference proteome</keyword>
<proteinExistence type="predicted"/>